<keyword evidence="1" id="KW-0812">Transmembrane</keyword>
<gene>
    <name evidence="2" type="ORF">VPK24_10130</name>
</gene>
<reference evidence="3" key="1">
    <citation type="journal article" date="2024" name="Algal Res.">
        <title>Biochemical, toxicological and genomic investigation of a high-biomass producing Limnothrix strain isolated from Italian shallow drinking water reservoir.</title>
        <authorList>
            <person name="Simonazzi M."/>
            <person name="Shishido T.K."/>
            <person name="Delbaje E."/>
            <person name="Wahlsten M."/>
            <person name="Fewer D.P."/>
            <person name="Sivonen K."/>
            <person name="Pezzolesi L."/>
            <person name="Pistocchi R."/>
        </authorList>
    </citation>
    <scope>NUCLEOTIDE SEQUENCE [LARGE SCALE GENOMIC DNA]</scope>
    <source>
        <strain evidence="3">LRLZ20PSL1</strain>
    </source>
</reference>
<keyword evidence="3" id="KW-1185">Reference proteome</keyword>
<evidence type="ECO:0000313" key="2">
    <source>
        <dbReference type="EMBL" id="MFG3817993.1"/>
    </source>
</evidence>
<evidence type="ECO:0000256" key="1">
    <source>
        <dbReference type="SAM" id="Phobius"/>
    </source>
</evidence>
<dbReference type="RefSeq" id="WP_393012789.1">
    <property type="nucleotide sequence ID" value="NZ_JAZAQF010000059.1"/>
</dbReference>
<protein>
    <recommendedName>
        <fullName evidence="4">DUF4175 domain-containing protein</fullName>
    </recommendedName>
</protein>
<dbReference type="EMBL" id="JAZAQF010000059">
    <property type="protein sequence ID" value="MFG3817993.1"/>
    <property type="molecule type" value="Genomic_DNA"/>
</dbReference>
<name>A0ABW7CA07_9CYAN</name>
<feature type="transmembrane region" description="Helical" evidence="1">
    <location>
        <begin position="40"/>
        <end position="60"/>
    </location>
</feature>
<keyword evidence="1" id="KW-0472">Membrane</keyword>
<accession>A0ABW7CA07</accession>
<organism evidence="2 3">
    <name type="scientific">Limnothrix redekei LRLZ20PSL1</name>
    <dbReference type="NCBI Taxonomy" id="3112953"/>
    <lineage>
        <taxon>Bacteria</taxon>
        <taxon>Bacillati</taxon>
        <taxon>Cyanobacteriota</taxon>
        <taxon>Cyanophyceae</taxon>
        <taxon>Pseudanabaenales</taxon>
        <taxon>Pseudanabaenaceae</taxon>
        <taxon>Limnothrix</taxon>
    </lineage>
</organism>
<sequence length="65" mass="7290">MTPPYLRPAPWWNWLGLLALVTAVLWLLRGMGLLGFVPGIVFGVLFLAMGVLLLLGAWGVRSRRW</sequence>
<evidence type="ECO:0008006" key="4">
    <source>
        <dbReference type="Google" id="ProtNLM"/>
    </source>
</evidence>
<dbReference type="Proteomes" id="UP001604335">
    <property type="component" value="Unassembled WGS sequence"/>
</dbReference>
<keyword evidence="1" id="KW-1133">Transmembrane helix</keyword>
<feature type="transmembrane region" description="Helical" evidence="1">
    <location>
        <begin position="12"/>
        <end position="28"/>
    </location>
</feature>
<comment type="caution">
    <text evidence="2">The sequence shown here is derived from an EMBL/GenBank/DDBJ whole genome shotgun (WGS) entry which is preliminary data.</text>
</comment>
<proteinExistence type="predicted"/>
<evidence type="ECO:0000313" key="3">
    <source>
        <dbReference type="Proteomes" id="UP001604335"/>
    </source>
</evidence>